<evidence type="ECO:0000256" key="5">
    <source>
        <dbReference type="HAMAP-Rule" id="MF_00340"/>
    </source>
</evidence>
<dbReference type="PANTHER" id="PTHR36083:SF1">
    <property type="entry name" value="LARGE RIBOSOMAL SUBUNIT PROTEIN BL32C"/>
    <property type="match status" value="1"/>
</dbReference>
<keyword evidence="3 5" id="KW-0687">Ribonucleoprotein</keyword>
<feature type="region of interest" description="Disordered" evidence="6">
    <location>
        <begin position="1"/>
        <end position="23"/>
    </location>
</feature>
<organism evidence="7">
    <name type="scientific">Leptocylindrus danicus</name>
    <dbReference type="NCBI Taxonomy" id="163516"/>
    <lineage>
        <taxon>Eukaryota</taxon>
        <taxon>Sar</taxon>
        <taxon>Stramenopiles</taxon>
        <taxon>Ochrophyta</taxon>
        <taxon>Bacillariophyta</taxon>
        <taxon>Coscinodiscophyceae</taxon>
        <taxon>Chaetocerotophycidae</taxon>
        <taxon>Leptocylindrales</taxon>
        <taxon>Leptocylindraceae</taxon>
        <taxon>Leptocylindrus</taxon>
    </lineage>
</organism>
<dbReference type="GO" id="GO:0006412">
    <property type="term" value="P:translation"/>
    <property type="evidence" value="ECO:0007669"/>
    <property type="project" value="UniProtKB-UniRule"/>
</dbReference>
<dbReference type="GO" id="GO:0015934">
    <property type="term" value="C:large ribosomal subunit"/>
    <property type="evidence" value="ECO:0007669"/>
    <property type="project" value="InterPro"/>
</dbReference>
<dbReference type="InterPro" id="IPR002677">
    <property type="entry name" value="Ribosomal_bL32"/>
</dbReference>
<proteinExistence type="inferred from homology"/>
<dbReference type="InterPro" id="IPR011332">
    <property type="entry name" value="Ribosomal_zn-bd"/>
</dbReference>
<evidence type="ECO:0000256" key="4">
    <source>
        <dbReference type="ARBA" id="ARBA00035280"/>
    </source>
</evidence>
<dbReference type="AlphaFoldDB" id="A0A023HB16"/>
<protein>
    <recommendedName>
        <fullName evidence="4 5">Large ribosomal subunit protein bL32c</fullName>
    </recommendedName>
</protein>
<dbReference type="GeneID" id="19740481"/>
<dbReference type="HAMAP" id="MF_00340">
    <property type="entry name" value="Ribosomal_bL32"/>
    <property type="match status" value="1"/>
</dbReference>
<keyword evidence="2 5" id="KW-0689">Ribosomal protein</keyword>
<dbReference type="EMBL" id="KC509524">
    <property type="protein sequence ID" value="AGH28941.1"/>
    <property type="molecule type" value="Genomic_DNA"/>
</dbReference>
<evidence type="ECO:0000256" key="3">
    <source>
        <dbReference type="ARBA" id="ARBA00023274"/>
    </source>
</evidence>
<accession>A0A023HB16</accession>
<evidence type="ECO:0000313" key="7">
    <source>
        <dbReference type="EMBL" id="AGH28941.1"/>
    </source>
</evidence>
<dbReference type="RefSeq" id="YP_009029410.1">
    <property type="nucleotide sequence ID" value="NC_024084.1"/>
</dbReference>
<evidence type="ECO:0000256" key="6">
    <source>
        <dbReference type="SAM" id="MobiDB-lite"/>
    </source>
</evidence>
<comment type="similarity">
    <text evidence="1 5">Belongs to the bacterial ribosomal protein bL32 family.</text>
</comment>
<dbReference type="GO" id="GO:0003735">
    <property type="term" value="F:structural constituent of ribosome"/>
    <property type="evidence" value="ECO:0007669"/>
    <property type="project" value="InterPro"/>
</dbReference>
<sequence>MAVPKKRTSKAKKNARKATWKRKADKAAQKAFSLANSVLKGNKTSFIYELTEEE</sequence>
<evidence type="ECO:0000256" key="1">
    <source>
        <dbReference type="ARBA" id="ARBA00008560"/>
    </source>
</evidence>
<dbReference type="SUPFAM" id="SSF57829">
    <property type="entry name" value="Zn-binding ribosomal proteins"/>
    <property type="match status" value="1"/>
</dbReference>
<dbReference type="GO" id="GO:0009507">
    <property type="term" value="C:chloroplast"/>
    <property type="evidence" value="ECO:0007669"/>
    <property type="project" value="UniProtKB-SubCell"/>
</dbReference>
<reference evidence="7" key="1">
    <citation type="journal article" date="2014" name="Genome Biol. Evol.">
        <title>Serial gene losses and foreign DNA underlie size and sequence variation in the plastid genomes of diatoms.</title>
        <authorList>
            <person name="Ruck E.C."/>
            <person name="Nakov T."/>
            <person name="Jansen R.K."/>
            <person name="Theriot E.C."/>
            <person name="Alverson A.J."/>
        </authorList>
    </citation>
    <scope>NUCLEOTIDE SEQUENCE</scope>
    <source>
        <strain evidence="7">Ccmp1856</strain>
    </source>
</reference>
<name>A0A023HB16_9STRA</name>
<comment type="subcellular location">
    <subcellularLocation>
        <location evidence="5">Plastid</location>
        <location evidence="5">Chloroplast</location>
    </subcellularLocation>
</comment>
<dbReference type="PANTHER" id="PTHR36083">
    <property type="entry name" value="50S RIBOSOMAL PROTEIN L32, CHLOROPLASTIC"/>
    <property type="match status" value="1"/>
</dbReference>
<dbReference type="InterPro" id="IPR044958">
    <property type="entry name" value="Ribosomal_bL32_plant/cyanobact"/>
</dbReference>
<dbReference type="Pfam" id="PF01783">
    <property type="entry name" value="Ribosomal_L32p"/>
    <property type="match status" value="1"/>
</dbReference>
<keyword evidence="7" id="KW-0150">Chloroplast</keyword>
<keyword evidence="7" id="KW-0934">Plastid</keyword>
<geneLocation type="chloroplast" evidence="7"/>
<gene>
    <name evidence="5 7" type="primary">rpl32</name>
</gene>
<evidence type="ECO:0000256" key="2">
    <source>
        <dbReference type="ARBA" id="ARBA00022980"/>
    </source>
</evidence>